<dbReference type="EC" id="2.7.13.3" evidence="2"/>
<keyword evidence="10" id="KW-1133">Transmembrane helix</keyword>
<evidence type="ECO:0000256" key="6">
    <source>
        <dbReference type="ARBA" id="ARBA00022777"/>
    </source>
</evidence>
<keyword evidence="6" id="KW-0418">Kinase</keyword>
<dbReference type="PANTHER" id="PTHR24421:SF10">
    <property type="entry name" value="NITRATE_NITRITE SENSOR PROTEIN NARQ"/>
    <property type="match status" value="1"/>
</dbReference>
<dbReference type="InterPro" id="IPR036890">
    <property type="entry name" value="HATPase_C_sf"/>
</dbReference>
<evidence type="ECO:0000256" key="5">
    <source>
        <dbReference type="ARBA" id="ARBA00022741"/>
    </source>
</evidence>
<dbReference type="EMBL" id="CADCWC010000385">
    <property type="protein sequence ID" value="CAA9548895.1"/>
    <property type="molecule type" value="Genomic_DNA"/>
</dbReference>
<keyword evidence="10" id="KW-0472">Membrane</keyword>
<keyword evidence="9" id="KW-0175">Coiled coil</keyword>
<evidence type="ECO:0000256" key="4">
    <source>
        <dbReference type="ARBA" id="ARBA00022679"/>
    </source>
</evidence>
<sequence>MADLAWVVLATLAFGVGRHARPAHAVAGGLVLCAATLALVWADDAPAPVPVVLTVAPGFVVGRLLRDRRQVQDRLAARARELENEREAYAQLSVRYERARIAAELHDIVAHALSVMVVQAAAGQRLARVDPELTAETFAAIGSAAREAEADLERLVGLLAGTEPAGATPDLRLVEDLVARAAGTGLNVSLEFAGDRAGLPGSTVQTAYRVVQESVTNALRHAAGSAVRIVVRGERDDLVVEVCNDPATGPGSLDGVGTGNGLRGLRERLGEHGGVLVAGPSADGGWAVRARVPRHQA</sequence>
<keyword evidence="5" id="KW-0547">Nucleotide-binding</keyword>
<name>A0A6J4UF28_9ACTN</name>
<feature type="coiled-coil region" evidence="9">
    <location>
        <begin position="65"/>
        <end position="102"/>
    </location>
</feature>
<evidence type="ECO:0000256" key="1">
    <source>
        <dbReference type="ARBA" id="ARBA00000085"/>
    </source>
</evidence>
<dbReference type="GO" id="GO:0000155">
    <property type="term" value="F:phosphorelay sensor kinase activity"/>
    <property type="evidence" value="ECO:0007669"/>
    <property type="project" value="InterPro"/>
</dbReference>
<dbReference type="GO" id="GO:0005524">
    <property type="term" value="F:ATP binding"/>
    <property type="evidence" value="ECO:0007669"/>
    <property type="project" value="UniProtKB-KW"/>
</dbReference>
<dbReference type="Gene3D" id="3.30.565.10">
    <property type="entry name" value="Histidine kinase-like ATPase, C-terminal domain"/>
    <property type="match status" value="1"/>
</dbReference>
<evidence type="ECO:0000256" key="10">
    <source>
        <dbReference type="SAM" id="Phobius"/>
    </source>
</evidence>
<evidence type="ECO:0000313" key="12">
    <source>
        <dbReference type="EMBL" id="CAA9548895.1"/>
    </source>
</evidence>
<evidence type="ECO:0000256" key="8">
    <source>
        <dbReference type="ARBA" id="ARBA00023012"/>
    </source>
</evidence>
<keyword evidence="10" id="KW-0812">Transmembrane</keyword>
<protein>
    <recommendedName>
        <fullName evidence="2">histidine kinase</fullName>
        <ecNumber evidence="2">2.7.13.3</ecNumber>
    </recommendedName>
</protein>
<gene>
    <name evidence="12" type="ORF">AVDCRST_MAG79-2533</name>
</gene>
<feature type="transmembrane region" description="Helical" evidence="10">
    <location>
        <begin position="49"/>
        <end position="65"/>
    </location>
</feature>
<keyword evidence="3" id="KW-0597">Phosphoprotein</keyword>
<reference evidence="12" key="1">
    <citation type="submission" date="2020-02" db="EMBL/GenBank/DDBJ databases">
        <authorList>
            <person name="Meier V. D."/>
        </authorList>
    </citation>
    <scope>NUCLEOTIDE SEQUENCE</scope>
    <source>
        <strain evidence="12">AVDCRST_MAG79</strain>
    </source>
</reference>
<comment type="catalytic activity">
    <reaction evidence="1">
        <text>ATP + protein L-histidine = ADP + protein N-phospho-L-histidine.</text>
        <dbReference type="EC" id="2.7.13.3"/>
    </reaction>
</comment>
<dbReference type="InterPro" id="IPR011712">
    <property type="entry name" value="Sig_transdc_His_kin_sub3_dim/P"/>
</dbReference>
<keyword evidence="8" id="KW-0902">Two-component regulatory system</keyword>
<evidence type="ECO:0000256" key="7">
    <source>
        <dbReference type="ARBA" id="ARBA00022840"/>
    </source>
</evidence>
<dbReference type="SUPFAM" id="SSF55874">
    <property type="entry name" value="ATPase domain of HSP90 chaperone/DNA topoisomerase II/histidine kinase"/>
    <property type="match status" value="1"/>
</dbReference>
<evidence type="ECO:0000259" key="11">
    <source>
        <dbReference type="Pfam" id="PF07730"/>
    </source>
</evidence>
<accession>A0A6J4UF28</accession>
<dbReference type="PANTHER" id="PTHR24421">
    <property type="entry name" value="NITRATE/NITRITE SENSOR PROTEIN NARX-RELATED"/>
    <property type="match status" value="1"/>
</dbReference>
<dbReference type="Gene3D" id="1.20.5.1930">
    <property type="match status" value="1"/>
</dbReference>
<organism evidence="12">
    <name type="scientific">uncultured Thermoleophilia bacterium</name>
    <dbReference type="NCBI Taxonomy" id="1497501"/>
    <lineage>
        <taxon>Bacteria</taxon>
        <taxon>Bacillati</taxon>
        <taxon>Actinomycetota</taxon>
        <taxon>Thermoleophilia</taxon>
        <taxon>environmental samples</taxon>
    </lineage>
</organism>
<dbReference type="Pfam" id="PF07730">
    <property type="entry name" value="HisKA_3"/>
    <property type="match status" value="1"/>
</dbReference>
<feature type="domain" description="Signal transduction histidine kinase subgroup 3 dimerisation and phosphoacceptor" evidence="11">
    <location>
        <begin position="97"/>
        <end position="160"/>
    </location>
</feature>
<evidence type="ECO:0000256" key="2">
    <source>
        <dbReference type="ARBA" id="ARBA00012438"/>
    </source>
</evidence>
<keyword evidence="7" id="KW-0067">ATP-binding</keyword>
<proteinExistence type="predicted"/>
<evidence type="ECO:0000256" key="3">
    <source>
        <dbReference type="ARBA" id="ARBA00022553"/>
    </source>
</evidence>
<dbReference type="GO" id="GO:0046983">
    <property type="term" value="F:protein dimerization activity"/>
    <property type="evidence" value="ECO:0007669"/>
    <property type="project" value="InterPro"/>
</dbReference>
<evidence type="ECO:0000256" key="9">
    <source>
        <dbReference type="SAM" id="Coils"/>
    </source>
</evidence>
<dbReference type="CDD" id="cd16917">
    <property type="entry name" value="HATPase_UhpB-NarQ-NarX-like"/>
    <property type="match status" value="1"/>
</dbReference>
<dbReference type="GO" id="GO:0016020">
    <property type="term" value="C:membrane"/>
    <property type="evidence" value="ECO:0007669"/>
    <property type="project" value="InterPro"/>
</dbReference>
<keyword evidence="4" id="KW-0808">Transferase</keyword>
<dbReference type="InterPro" id="IPR050482">
    <property type="entry name" value="Sensor_HK_TwoCompSys"/>
</dbReference>
<dbReference type="AlphaFoldDB" id="A0A6J4UF28"/>